<accession>A0ABU9T298</accession>
<proteinExistence type="predicted"/>
<name>A0ABU9T298_9ALTE</name>
<keyword evidence="2" id="KW-1185">Reference proteome</keyword>
<evidence type="ECO:0008006" key="3">
    <source>
        <dbReference type="Google" id="ProtNLM"/>
    </source>
</evidence>
<evidence type="ECO:0000313" key="2">
    <source>
        <dbReference type="Proteomes" id="UP001461163"/>
    </source>
</evidence>
<reference evidence="1 2" key="1">
    <citation type="submission" date="2024-03" db="EMBL/GenBank/DDBJ databases">
        <title>Community enrichment and isolation of bacterial strains for fucoidan degradation.</title>
        <authorList>
            <person name="Sichert A."/>
        </authorList>
    </citation>
    <scope>NUCLEOTIDE SEQUENCE [LARGE SCALE GENOMIC DNA]</scope>
    <source>
        <strain evidence="1 2">AS12</strain>
    </source>
</reference>
<protein>
    <recommendedName>
        <fullName evidence="3">Oligoendopeptidase F</fullName>
    </recommendedName>
</protein>
<dbReference type="RefSeq" id="WP_342882901.1">
    <property type="nucleotide sequence ID" value="NZ_JBBMQS010000026.1"/>
</dbReference>
<comment type="caution">
    <text evidence="1">The sequence shown here is derived from an EMBL/GenBank/DDBJ whole genome shotgun (WGS) entry which is preliminary data.</text>
</comment>
<dbReference type="EMBL" id="JBBMQS010000026">
    <property type="protein sequence ID" value="MEM5499955.1"/>
    <property type="molecule type" value="Genomic_DNA"/>
</dbReference>
<evidence type="ECO:0000313" key="1">
    <source>
        <dbReference type="EMBL" id="MEM5499955.1"/>
    </source>
</evidence>
<sequence length="239" mass="27710">MASFVWGRSPQEAFSNPYEWEANAQFAKEAKGLLSSFFEVLMKKNMCFKKSDRSLEKAEWMLLTDSTDALIEALSNLESKKHRITARLFRDVVENLDLLTFFRSNNSKASKKMDEWFSGEFIPHKVSREYLKEIDGETARKERAKYYRELSAFTHRTYSALCDSYSLGKGEMLVYDTITESRMMVLPNTLSAYYAVLGDLLIQLSKSIGFSYLISQQELAELWERVFKVKSVPRRFVGV</sequence>
<gene>
    <name evidence="1" type="ORF">WNY77_21335</name>
</gene>
<organism evidence="1 2">
    <name type="scientific">Paraglaciecola mesophila</name>
    <dbReference type="NCBI Taxonomy" id="197222"/>
    <lineage>
        <taxon>Bacteria</taxon>
        <taxon>Pseudomonadati</taxon>
        <taxon>Pseudomonadota</taxon>
        <taxon>Gammaproteobacteria</taxon>
        <taxon>Alteromonadales</taxon>
        <taxon>Alteromonadaceae</taxon>
        <taxon>Paraglaciecola</taxon>
    </lineage>
</organism>
<dbReference type="Proteomes" id="UP001461163">
    <property type="component" value="Unassembled WGS sequence"/>
</dbReference>